<dbReference type="RefSeq" id="WP_154562488.1">
    <property type="nucleotide sequence ID" value="NZ_VUMG01000002.1"/>
</dbReference>
<keyword evidence="2" id="KW-1185">Reference proteome</keyword>
<dbReference type="InterPro" id="IPR023393">
    <property type="entry name" value="START-like_dom_sf"/>
</dbReference>
<comment type="caution">
    <text evidence="1">The sequence shown here is derived from an EMBL/GenBank/DDBJ whole genome shotgun (WGS) entry which is preliminary data.</text>
</comment>
<dbReference type="SUPFAM" id="SSF55961">
    <property type="entry name" value="Bet v1-like"/>
    <property type="match status" value="1"/>
</dbReference>
<dbReference type="AlphaFoldDB" id="A0A7K0J5X0"/>
<name>A0A7K0J5X0_9ACTN</name>
<sequence length="140" mass="14718">MSLVSDYSATITVAASRAAILNVLLDATHLPDWNPAFTSVTPANDGAWHVRALGILSGTLTYSTSSDADLVMSIVIPGLSERSTWTITKLSGGATVTHRVVQEGVLTRVIGSSEASLVPGKRLSRLADYLAHKPTVGHHA</sequence>
<evidence type="ECO:0000313" key="1">
    <source>
        <dbReference type="EMBL" id="MSS45335.1"/>
    </source>
</evidence>
<proteinExistence type="predicted"/>
<dbReference type="Pfam" id="PF10604">
    <property type="entry name" value="Polyketide_cyc2"/>
    <property type="match status" value="1"/>
</dbReference>
<dbReference type="EMBL" id="VUMG01000002">
    <property type="protein sequence ID" value="MSS45335.1"/>
    <property type="molecule type" value="Genomic_DNA"/>
</dbReference>
<dbReference type="InterPro" id="IPR019587">
    <property type="entry name" value="Polyketide_cyclase/dehydratase"/>
</dbReference>
<evidence type="ECO:0000313" key="2">
    <source>
        <dbReference type="Proteomes" id="UP000466104"/>
    </source>
</evidence>
<protein>
    <recommendedName>
        <fullName evidence="3">SRPBCC family protein</fullName>
    </recommendedName>
</protein>
<evidence type="ECO:0008006" key="3">
    <source>
        <dbReference type="Google" id="ProtNLM"/>
    </source>
</evidence>
<dbReference type="Gene3D" id="3.30.530.20">
    <property type="match status" value="1"/>
</dbReference>
<accession>A0A7K0J5X0</accession>
<reference evidence="1 2" key="1">
    <citation type="submission" date="2019-08" db="EMBL/GenBank/DDBJ databases">
        <title>In-depth cultivation of the pig gut microbiome towards novel bacterial diversity and tailored functional studies.</title>
        <authorList>
            <person name="Wylensek D."/>
            <person name="Hitch T.C.A."/>
            <person name="Clavel T."/>
        </authorList>
    </citation>
    <scope>NUCLEOTIDE SEQUENCE [LARGE SCALE GENOMIC DNA]</scope>
    <source>
        <strain evidence="1 2">WCA-380-WT-3A</strain>
    </source>
</reference>
<dbReference type="Proteomes" id="UP000466104">
    <property type="component" value="Unassembled WGS sequence"/>
</dbReference>
<gene>
    <name evidence="1" type="ORF">FYJ43_04605</name>
</gene>
<organism evidence="1 2">
    <name type="scientific">Cutibacterium porci</name>
    <dbReference type="NCBI Taxonomy" id="2605781"/>
    <lineage>
        <taxon>Bacteria</taxon>
        <taxon>Bacillati</taxon>
        <taxon>Actinomycetota</taxon>
        <taxon>Actinomycetes</taxon>
        <taxon>Propionibacteriales</taxon>
        <taxon>Propionibacteriaceae</taxon>
        <taxon>Cutibacterium</taxon>
    </lineage>
</organism>